<proteinExistence type="predicted"/>
<dbReference type="RefSeq" id="WP_054841556.1">
    <property type="nucleotide sequence ID" value="NZ_CP014750.1"/>
</dbReference>
<dbReference type="InterPro" id="IPR011335">
    <property type="entry name" value="Restrct_endonuc-II-like"/>
</dbReference>
<organism evidence="1 2">
    <name type="scientific">Thermococcus peptonophilus</name>
    <dbReference type="NCBI Taxonomy" id="53952"/>
    <lineage>
        <taxon>Archaea</taxon>
        <taxon>Methanobacteriati</taxon>
        <taxon>Methanobacteriota</taxon>
        <taxon>Thermococci</taxon>
        <taxon>Thermococcales</taxon>
        <taxon>Thermococcaceae</taxon>
        <taxon>Thermococcus</taxon>
    </lineage>
</organism>
<gene>
    <name evidence="1" type="ORF">A0127_08920</name>
</gene>
<name>A0A142CWX3_9EURY</name>
<accession>A0A142CWX3</accession>
<evidence type="ECO:0008006" key="3">
    <source>
        <dbReference type="Google" id="ProtNLM"/>
    </source>
</evidence>
<dbReference type="Proteomes" id="UP000073604">
    <property type="component" value="Chromosome"/>
</dbReference>
<keyword evidence="2" id="KW-1185">Reference proteome</keyword>
<reference evidence="2" key="1">
    <citation type="submission" date="2016-03" db="EMBL/GenBank/DDBJ databases">
        <authorList>
            <person name="Oger P.M."/>
        </authorList>
    </citation>
    <scope>NUCLEOTIDE SEQUENCE [LARGE SCALE GENOMIC DNA]</scope>
    <source>
        <strain evidence="2">OG-1</strain>
    </source>
</reference>
<dbReference type="GeneID" id="27140667"/>
<dbReference type="Gene3D" id="3.40.50.10770">
    <property type="entry name" value="Hypothetical protein VC1899 like domain (Restriction endonuclease-like)"/>
    <property type="match status" value="1"/>
</dbReference>
<dbReference type="KEGG" id="tpep:A0127_08920"/>
<evidence type="ECO:0000313" key="2">
    <source>
        <dbReference type="Proteomes" id="UP000073604"/>
    </source>
</evidence>
<dbReference type="AlphaFoldDB" id="A0A142CWX3"/>
<dbReference type="OrthoDB" id="105865at2157"/>
<dbReference type="EMBL" id="CP014750">
    <property type="protein sequence ID" value="AMQ19275.1"/>
    <property type="molecule type" value="Genomic_DNA"/>
</dbReference>
<evidence type="ECO:0000313" key="1">
    <source>
        <dbReference type="EMBL" id="AMQ19275.1"/>
    </source>
</evidence>
<dbReference type="STRING" id="53952.A0127_08920"/>
<dbReference type="SUPFAM" id="SSF52980">
    <property type="entry name" value="Restriction endonuclease-like"/>
    <property type="match status" value="1"/>
</dbReference>
<protein>
    <recommendedName>
        <fullName evidence="3">CRISPR-associated protein</fullName>
    </recommendedName>
</protein>
<sequence>MSVHIALLGRTPWALVNTYYASVMKGERPKEVYIVTERRYSHNLPKITEAIKTISEAYGFSPEVKTLIIPDDDFKEADRVLKNLFFELKEKGSDIVLNMTSGRKALVAAAIIHSMESNVWEILYMALLDVQFPNRPYMMLPKHMQVLKNFLGDGNDG</sequence>